<keyword evidence="2" id="KW-1185">Reference proteome</keyword>
<accession>A0ABQ9KC10</accession>
<evidence type="ECO:0008006" key="3">
    <source>
        <dbReference type="Google" id="ProtNLM"/>
    </source>
</evidence>
<dbReference type="Proteomes" id="UP001174677">
    <property type="component" value="Unassembled WGS sequence"/>
</dbReference>
<dbReference type="InterPro" id="IPR051320">
    <property type="entry name" value="Viral_Replic_Matur_Polypro"/>
</dbReference>
<dbReference type="Gene3D" id="3.10.10.10">
    <property type="entry name" value="HIV Type 1 Reverse Transcriptase, subunit A, domain 1"/>
    <property type="match status" value="1"/>
</dbReference>
<dbReference type="Gene3D" id="3.30.70.270">
    <property type="match status" value="1"/>
</dbReference>
<comment type="caution">
    <text evidence="1">The sequence shown here is derived from an EMBL/GenBank/DDBJ whole genome shotgun (WGS) entry which is preliminary data.</text>
</comment>
<dbReference type="EMBL" id="JARPOI010000082">
    <property type="protein sequence ID" value="KAJ9130051.1"/>
    <property type="molecule type" value="Genomic_DNA"/>
</dbReference>
<feature type="non-terminal residue" evidence="1">
    <location>
        <position position="240"/>
    </location>
</feature>
<protein>
    <recommendedName>
        <fullName evidence="3">Reverse transcriptase domain-containing protein</fullName>
    </recommendedName>
</protein>
<evidence type="ECO:0000313" key="2">
    <source>
        <dbReference type="Proteomes" id="UP001174677"/>
    </source>
</evidence>
<dbReference type="InterPro" id="IPR043502">
    <property type="entry name" value="DNA/RNA_pol_sf"/>
</dbReference>
<reference evidence="1 2" key="1">
    <citation type="journal article" date="2023" name="Plant Biotechnol. J.">
        <title>Chromosome-level wild Hevea brasiliensis genome provides new tools for genomic-assisted breeding and valuable loci to elevate rubber yield.</title>
        <authorList>
            <person name="Cheng H."/>
            <person name="Song X."/>
            <person name="Hu Y."/>
            <person name="Wu T."/>
            <person name="Yang Q."/>
            <person name="An Z."/>
            <person name="Feng S."/>
            <person name="Deng Z."/>
            <person name="Wu W."/>
            <person name="Zeng X."/>
            <person name="Tu M."/>
            <person name="Wang X."/>
            <person name="Huang H."/>
        </authorList>
    </citation>
    <scope>NUCLEOTIDE SEQUENCE [LARGE SCALE GENOMIC DNA]</scope>
    <source>
        <strain evidence="1">MT/VB/25A 57/8</strain>
    </source>
</reference>
<name>A0ABQ9KC10_HEVBR</name>
<dbReference type="PANTHER" id="PTHR33064:SF37">
    <property type="entry name" value="RIBONUCLEASE H"/>
    <property type="match status" value="1"/>
</dbReference>
<sequence length="240" mass="27548">RFKVKWWDSLNIPETITNQGVKTWLKGKNLLPPTPIQNFSNQLFLAQRSHAMARLAGAKNDEEYFAIMEQLLQNRTNSSAANSDSEPIIDLGDDDEEERDHHITKPIGIQNIQPRYSTSDLPSSSRFSTSEIPRSALQNVDYSTNVPHPVYTNLQNESVQDETQIESEPTSPTFSAITENVNHELNVYPIPNKKDLLQKLHSAFVFSKFDMKSGFWQIQIDPKDRYKTAFTVPFGQYEWK</sequence>
<organism evidence="1 2">
    <name type="scientific">Hevea brasiliensis</name>
    <name type="common">Para rubber tree</name>
    <name type="synonym">Siphonia brasiliensis</name>
    <dbReference type="NCBI Taxonomy" id="3981"/>
    <lineage>
        <taxon>Eukaryota</taxon>
        <taxon>Viridiplantae</taxon>
        <taxon>Streptophyta</taxon>
        <taxon>Embryophyta</taxon>
        <taxon>Tracheophyta</taxon>
        <taxon>Spermatophyta</taxon>
        <taxon>Magnoliopsida</taxon>
        <taxon>eudicotyledons</taxon>
        <taxon>Gunneridae</taxon>
        <taxon>Pentapetalae</taxon>
        <taxon>rosids</taxon>
        <taxon>fabids</taxon>
        <taxon>Malpighiales</taxon>
        <taxon>Euphorbiaceae</taxon>
        <taxon>Crotonoideae</taxon>
        <taxon>Micrandreae</taxon>
        <taxon>Hevea</taxon>
    </lineage>
</organism>
<proteinExistence type="predicted"/>
<dbReference type="InterPro" id="IPR043128">
    <property type="entry name" value="Rev_trsase/Diguanyl_cyclase"/>
</dbReference>
<gene>
    <name evidence="1" type="ORF">P3X46_035046</name>
</gene>
<evidence type="ECO:0000313" key="1">
    <source>
        <dbReference type="EMBL" id="KAJ9130051.1"/>
    </source>
</evidence>
<feature type="non-terminal residue" evidence="1">
    <location>
        <position position="1"/>
    </location>
</feature>
<dbReference type="SUPFAM" id="SSF56672">
    <property type="entry name" value="DNA/RNA polymerases"/>
    <property type="match status" value="1"/>
</dbReference>
<dbReference type="PANTHER" id="PTHR33064">
    <property type="entry name" value="POL PROTEIN"/>
    <property type="match status" value="1"/>
</dbReference>